<feature type="transmembrane region" description="Helical" evidence="7">
    <location>
        <begin position="512"/>
        <end position="540"/>
    </location>
</feature>
<dbReference type="eggNOG" id="ENOG502QQ3I">
    <property type="taxonomic scope" value="Eukaryota"/>
</dbReference>
<comment type="similarity">
    <text evidence="2">Belongs to the SLC34A transporter family.</text>
</comment>
<evidence type="ECO:0000256" key="1">
    <source>
        <dbReference type="ARBA" id="ARBA00004424"/>
    </source>
</evidence>
<evidence type="ECO:0000256" key="3">
    <source>
        <dbReference type="ARBA" id="ARBA00022475"/>
    </source>
</evidence>
<name>E3LCF0_CAERE</name>
<dbReference type="AlphaFoldDB" id="E3LCF0"/>
<dbReference type="EMBL" id="DS268407">
    <property type="protein sequence ID" value="EFO82639.1"/>
    <property type="molecule type" value="Genomic_DNA"/>
</dbReference>
<feature type="transmembrane region" description="Helical" evidence="7">
    <location>
        <begin position="371"/>
        <end position="391"/>
    </location>
</feature>
<dbReference type="PANTHER" id="PTHR10010">
    <property type="entry name" value="SOLUTE CARRIER FAMILY 34 SODIUM PHOSPHATE , MEMBER 2-RELATED"/>
    <property type="match status" value="1"/>
</dbReference>
<feature type="transmembrane region" description="Helical" evidence="7">
    <location>
        <begin position="443"/>
        <end position="463"/>
    </location>
</feature>
<dbReference type="HOGENOM" id="CLU_025063_0_0_1"/>
<dbReference type="GO" id="GO:0016324">
    <property type="term" value="C:apical plasma membrane"/>
    <property type="evidence" value="ECO:0007669"/>
    <property type="project" value="UniProtKB-SubCell"/>
</dbReference>
<evidence type="ECO:0000256" key="4">
    <source>
        <dbReference type="ARBA" id="ARBA00022692"/>
    </source>
</evidence>
<sequence length="631" mass="70905">MYNHHIQVIPDHYYRYYMPYRGHHFMAGARIGDETEPPAHKKSIISWTSESEEGLHFDKTSFPGTPTQQKVKYYITCSFLIFLILIVLFIYVCSLANMSTAFGLLGSRGLGKAIQESPLINDPISAVIVGMLATVVLQSATTTTNILVTMVAANSRRNVKKLGIIIIHSVITVHDAIPVMIGSELGSSLVNAMVSLAYSGKPEQFRRAFSAAILGDVFNICGLFVIFPMEMITGLIEKVSWWIVDPLISEQGLSFKTLDLLTDPINQIILQAELLNATIRPEMFAPNHSFVQRCSFNNGTRIYNCPYNHLFANTSLSDKNIGWIVLFISIFCLVMCLVGIVYLIQKLLDGHAANYVRNLLSKQCPGMWKPCTGYLVMLVGLVVTILIQSNSIFSSSLTPLVGSGVVTLEQMYPLVLGSNIGTTFSGVLAAFSTDPSRFEKALHMAMCQVIYNIIGTCLFYIVPCTRKFPVYLSIKLGDITDKYRWFIVVFIITFFLIIPFTIIGLTLLPDNVIVIVFIILLVIAIICCFICVLQVPIYLFSVPVIMINFQNSCIEFLPKFLHNWDFLPIWMRSLKYYDPFMSKIFTSLPWIGGFFRNGGAYKKRTENKEITEEDIEKKVQKLVQLSGQTQV</sequence>
<comment type="subcellular location">
    <subcellularLocation>
        <location evidence="1">Apical cell membrane</location>
        <topology evidence="1">Multi-pass membrane protein</topology>
    </subcellularLocation>
</comment>
<keyword evidence="4 7" id="KW-0812">Transmembrane</keyword>
<dbReference type="PANTHER" id="PTHR10010:SF46">
    <property type="entry name" value="SODIUM-DEPENDENT PHOSPHATE TRANSPORT PROTEIN 2B"/>
    <property type="match status" value="1"/>
</dbReference>
<evidence type="ECO:0000313" key="9">
    <source>
        <dbReference type="Proteomes" id="UP000008281"/>
    </source>
</evidence>
<keyword evidence="9" id="KW-1185">Reference proteome</keyword>
<dbReference type="GO" id="GO:0005436">
    <property type="term" value="F:sodium:phosphate symporter activity"/>
    <property type="evidence" value="ECO:0007669"/>
    <property type="project" value="InterPro"/>
</dbReference>
<dbReference type="Pfam" id="PF02690">
    <property type="entry name" value="Na_Pi_cotrans"/>
    <property type="match status" value="1"/>
</dbReference>
<feature type="transmembrane region" description="Helical" evidence="7">
    <location>
        <begin position="411"/>
        <end position="431"/>
    </location>
</feature>
<gene>
    <name evidence="8" type="ORF">CRE_00900</name>
</gene>
<evidence type="ECO:0000313" key="8">
    <source>
        <dbReference type="EMBL" id="EFO82639.1"/>
    </source>
</evidence>
<keyword evidence="6 7" id="KW-0472">Membrane</keyword>
<dbReference type="InParanoid" id="E3LCF0"/>
<reference evidence="8" key="1">
    <citation type="submission" date="2007-07" db="EMBL/GenBank/DDBJ databases">
        <title>PCAP assembly of the Caenorhabditis remanei genome.</title>
        <authorList>
            <consortium name="The Caenorhabditis remanei Sequencing Consortium"/>
            <person name="Wilson R.K."/>
        </authorList>
    </citation>
    <scope>NUCLEOTIDE SEQUENCE [LARGE SCALE GENOMIC DNA]</scope>
    <source>
        <strain evidence="8">PB4641</strain>
    </source>
</reference>
<dbReference type="OMA" id="HDAIPVM"/>
<keyword evidence="5 7" id="KW-1133">Transmembrane helix</keyword>
<evidence type="ECO:0000256" key="6">
    <source>
        <dbReference type="ARBA" id="ARBA00023136"/>
    </source>
</evidence>
<feature type="transmembrane region" description="Helical" evidence="7">
    <location>
        <begin position="208"/>
        <end position="227"/>
    </location>
</feature>
<dbReference type="NCBIfam" id="TIGR01013">
    <property type="entry name" value="2a58"/>
    <property type="match status" value="1"/>
</dbReference>
<feature type="transmembrane region" description="Helical" evidence="7">
    <location>
        <begin position="321"/>
        <end position="344"/>
    </location>
</feature>
<dbReference type="Proteomes" id="UP000008281">
    <property type="component" value="Unassembled WGS sequence"/>
</dbReference>
<organism evidence="9">
    <name type="scientific">Caenorhabditis remanei</name>
    <name type="common">Caenorhabditis vulgaris</name>
    <dbReference type="NCBI Taxonomy" id="31234"/>
    <lineage>
        <taxon>Eukaryota</taxon>
        <taxon>Metazoa</taxon>
        <taxon>Ecdysozoa</taxon>
        <taxon>Nematoda</taxon>
        <taxon>Chromadorea</taxon>
        <taxon>Rhabditida</taxon>
        <taxon>Rhabditina</taxon>
        <taxon>Rhabditomorpha</taxon>
        <taxon>Rhabditoidea</taxon>
        <taxon>Rhabditidae</taxon>
        <taxon>Peloderinae</taxon>
        <taxon>Caenorhabditis</taxon>
    </lineage>
</organism>
<keyword evidence="3" id="KW-1003">Cell membrane</keyword>
<dbReference type="InterPro" id="IPR003841">
    <property type="entry name" value="Na/Pi_transpt"/>
</dbReference>
<feature type="transmembrane region" description="Helical" evidence="7">
    <location>
        <begin position="483"/>
        <end position="505"/>
    </location>
</feature>
<dbReference type="FunCoup" id="E3LCF0">
    <property type="interactions" value="10"/>
</dbReference>
<dbReference type="GO" id="GO:0044341">
    <property type="term" value="P:sodium-dependent phosphate transport"/>
    <property type="evidence" value="ECO:0007669"/>
    <property type="project" value="InterPro"/>
</dbReference>
<dbReference type="OrthoDB" id="76259at2759"/>
<dbReference type="STRING" id="31234.E3LCF0"/>
<accession>E3LCF0</accession>
<evidence type="ECO:0000256" key="2">
    <source>
        <dbReference type="ARBA" id="ARBA00005808"/>
    </source>
</evidence>
<feature type="transmembrane region" description="Helical" evidence="7">
    <location>
        <begin position="79"/>
        <end position="104"/>
    </location>
</feature>
<protein>
    <submittedName>
        <fullName evidence="8">Uncharacterized protein</fullName>
    </submittedName>
</protein>
<proteinExistence type="inferred from homology"/>
<evidence type="ECO:0000256" key="7">
    <source>
        <dbReference type="SAM" id="Phobius"/>
    </source>
</evidence>
<evidence type="ECO:0000256" key="5">
    <source>
        <dbReference type="ARBA" id="ARBA00022989"/>
    </source>
</evidence>
<feature type="transmembrane region" description="Helical" evidence="7">
    <location>
        <begin position="124"/>
        <end position="153"/>
    </location>
</feature>